<dbReference type="Proteomes" id="UP000305948">
    <property type="component" value="Unassembled WGS sequence"/>
</dbReference>
<gene>
    <name evidence="2" type="ORF">OE88DRAFT_1654899</name>
</gene>
<dbReference type="EMBL" id="ML213506">
    <property type="protein sequence ID" value="TFK54292.1"/>
    <property type="molecule type" value="Genomic_DNA"/>
</dbReference>
<proteinExistence type="predicted"/>
<organism evidence="2 3">
    <name type="scientific">Heliocybe sulcata</name>
    <dbReference type="NCBI Taxonomy" id="5364"/>
    <lineage>
        <taxon>Eukaryota</taxon>
        <taxon>Fungi</taxon>
        <taxon>Dikarya</taxon>
        <taxon>Basidiomycota</taxon>
        <taxon>Agaricomycotina</taxon>
        <taxon>Agaricomycetes</taxon>
        <taxon>Gloeophyllales</taxon>
        <taxon>Gloeophyllaceae</taxon>
        <taxon>Heliocybe</taxon>
    </lineage>
</organism>
<reference evidence="2 3" key="1">
    <citation type="journal article" date="2019" name="Nat. Ecol. Evol.">
        <title>Megaphylogeny resolves global patterns of mushroom evolution.</title>
        <authorList>
            <person name="Varga T."/>
            <person name="Krizsan K."/>
            <person name="Foldi C."/>
            <person name="Dima B."/>
            <person name="Sanchez-Garcia M."/>
            <person name="Sanchez-Ramirez S."/>
            <person name="Szollosi G.J."/>
            <person name="Szarkandi J.G."/>
            <person name="Papp V."/>
            <person name="Albert L."/>
            <person name="Andreopoulos W."/>
            <person name="Angelini C."/>
            <person name="Antonin V."/>
            <person name="Barry K.W."/>
            <person name="Bougher N.L."/>
            <person name="Buchanan P."/>
            <person name="Buyck B."/>
            <person name="Bense V."/>
            <person name="Catcheside P."/>
            <person name="Chovatia M."/>
            <person name="Cooper J."/>
            <person name="Damon W."/>
            <person name="Desjardin D."/>
            <person name="Finy P."/>
            <person name="Geml J."/>
            <person name="Haridas S."/>
            <person name="Hughes K."/>
            <person name="Justo A."/>
            <person name="Karasinski D."/>
            <person name="Kautmanova I."/>
            <person name="Kiss B."/>
            <person name="Kocsube S."/>
            <person name="Kotiranta H."/>
            <person name="LaButti K.M."/>
            <person name="Lechner B.E."/>
            <person name="Liimatainen K."/>
            <person name="Lipzen A."/>
            <person name="Lukacs Z."/>
            <person name="Mihaltcheva S."/>
            <person name="Morgado L.N."/>
            <person name="Niskanen T."/>
            <person name="Noordeloos M.E."/>
            <person name="Ohm R.A."/>
            <person name="Ortiz-Santana B."/>
            <person name="Ovrebo C."/>
            <person name="Racz N."/>
            <person name="Riley R."/>
            <person name="Savchenko A."/>
            <person name="Shiryaev A."/>
            <person name="Soop K."/>
            <person name="Spirin V."/>
            <person name="Szebenyi C."/>
            <person name="Tomsovsky M."/>
            <person name="Tulloss R.E."/>
            <person name="Uehling J."/>
            <person name="Grigoriev I.V."/>
            <person name="Vagvolgyi C."/>
            <person name="Papp T."/>
            <person name="Martin F.M."/>
            <person name="Miettinen O."/>
            <person name="Hibbett D.S."/>
            <person name="Nagy L.G."/>
        </authorList>
    </citation>
    <scope>NUCLEOTIDE SEQUENCE [LARGE SCALE GENOMIC DNA]</scope>
    <source>
        <strain evidence="2 3">OMC1185</strain>
    </source>
</reference>
<evidence type="ECO:0000313" key="2">
    <source>
        <dbReference type="EMBL" id="TFK54292.1"/>
    </source>
</evidence>
<feature type="compositionally biased region" description="Polar residues" evidence="1">
    <location>
        <begin position="63"/>
        <end position="75"/>
    </location>
</feature>
<accession>A0A5C3NAJ3</accession>
<evidence type="ECO:0000256" key="1">
    <source>
        <dbReference type="SAM" id="MobiDB-lite"/>
    </source>
</evidence>
<feature type="compositionally biased region" description="Polar residues" evidence="1">
    <location>
        <begin position="36"/>
        <end position="47"/>
    </location>
</feature>
<feature type="region of interest" description="Disordered" evidence="1">
    <location>
        <begin position="36"/>
        <end position="75"/>
    </location>
</feature>
<evidence type="ECO:0000313" key="3">
    <source>
        <dbReference type="Proteomes" id="UP000305948"/>
    </source>
</evidence>
<dbReference type="AlphaFoldDB" id="A0A5C3NAJ3"/>
<keyword evidence="3" id="KW-1185">Reference proteome</keyword>
<name>A0A5C3NAJ3_9AGAM</name>
<protein>
    <submittedName>
        <fullName evidence="2">Uncharacterized protein</fullName>
    </submittedName>
</protein>
<feature type="region of interest" description="Disordered" evidence="1">
    <location>
        <begin position="1"/>
        <end position="21"/>
    </location>
</feature>
<sequence length="75" mass="7887">MSASMQARSAGKARYSKPSSLYHSVKAPQNLVAPVSTASSMLSTSVKAGTRRSSAENDFAAVNASNQTSSRWLAH</sequence>